<dbReference type="InterPro" id="IPR017900">
    <property type="entry name" value="4Fe4S_Fe_S_CS"/>
</dbReference>
<evidence type="ECO:0000256" key="1">
    <source>
        <dbReference type="ARBA" id="ARBA00022485"/>
    </source>
</evidence>
<dbReference type="PANTHER" id="PTHR43687:SF1">
    <property type="entry name" value="FERREDOXIN III"/>
    <property type="match status" value="1"/>
</dbReference>
<proteinExistence type="predicted"/>
<dbReference type="STRING" id="1544798.LH29_22640"/>
<dbReference type="PROSITE" id="PS51379">
    <property type="entry name" value="4FE4S_FER_2"/>
    <property type="match status" value="2"/>
</dbReference>
<reference evidence="6 7" key="1">
    <citation type="submission" date="2014-09" db="EMBL/GenBank/DDBJ databases">
        <title>Draft Genome Sequence of Draconibacterium sp. JN14CK-3.</title>
        <authorList>
            <person name="Dong C."/>
            <person name="Lai Q."/>
            <person name="Shao Z."/>
        </authorList>
    </citation>
    <scope>NUCLEOTIDE SEQUENCE [LARGE SCALE GENOMIC DNA]</scope>
    <source>
        <strain evidence="6 7">JN14CK-3</strain>
    </source>
</reference>
<organism evidence="6 7">
    <name type="scientific">Draconibacterium sediminis</name>
    <dbReference type="NCBI Taxonomy" id="1544798"/>
    <lineage>
        <taxon>Bacteria</taxon>
        <taxon>Pseudomonadati</taxon>
        <taxon>Bacteroidota</taxon>
        <taxon>Bacteroidia</taxon>
        <taxon>Marinilabiliales</taxon>
        <taxon>Prolixibacteraceae</taxon>
        <taxon>Draconibacterium</taxon>
    </lineage>
</organism>
<evidence type="ECO:0000256" key="4">
    <source>
        <dbReference type="ARBA" id="ARBA00023014"/>
    </source>
</evidence>
<dbReference type="PATRIC" id="fig|1544798.3.peg.4712"/>
<protein>
    <submittedName>
        <fullName evidence="6">Ferredoxin</fullName>
    </submittedName>
</protein>
<evidence type="ECO:0000313" key="6">
    <source>
        <dbReference type="EMBL" id="KJF42074.1"/>
    </source>
</evidence>
<dbReference type="Pfam" id="PF12838">
    <property type="entry name" value="Fer4_7"/>
    <property type="match status" value="1"/>
</dbReference>
<dbReference type="SUPFAM" id="SSF54862">
    <property type="entry name" value="4Fe-4S ferredoxins"/>
    <property type="match status" value="1"/>
</dbReference>
<keyword evidence="4" id="KW-0411">Iron-sulfur</keyword>
<dbReference type="Gene3D" id="3.30.70.20">
    <property type="match status" value="1"/>
</dbReference>
<evidence type="ECO:0000256" key="2">
    <source>
        <dbReference type="ARBA" id="ARBA00022723"/>
    </source>
</evidence>
<dbReference type="InterPro" id="IPR017896">
    <property type="entry name" value="4Fe4S_Fe-S-bd"/>
</dbReference>
<feature type="domain" description="4Fe-4S ferredoxin-type" evidence="5">
    <location>
        <begin position="6"/>
        <end position="35"/>
    </location>
</feature>
<dbReference type="GO" id="GO:0051539">
    <property type="term" value="F:4 iron, 4 sulfur cluster binding"/>
    <property type="evidence" value="ECO:0007669"/>
    <property type="project" value="UniProtKB-KW"/>
</dbReference>
<evidence type="ECO:0000313" key="7">
    <source>
        <dbReference type="Proteomes" id="UP000032544"/>
    </source>
</evidence>
<dbReference type="PANTHER" id="PTHR43687">
    <property type="entry name" value="ADENYLYLSULFATE REDUCTASE, BETA SUBUNIT"/>
    <property type="match status" value="1"/>
</dbReference>
<dbReference type="AlphaFoldDB" id="A0A0D8J5M7"/>
<dbReference type="GO" id="GO:0046872">
    <property type="term" value="F:metal ion binding"/>
    <property type="evidence" value="ECO:0007669"/>
    <property type="project" value="UniProtKB-KW"/>
</dbReference>
<comment type="caution">
    <text evidence="6">The sequence shown here is derived from an EMBL/GenBank/DDBJ whole genome shotgun (WGS) entry which is preliminary data.</text>
</comment>
<dbReference type="Proteomes" id="UP000032544">
    <property type="component" value="Unassembled WGS sequence"/>
</dbReference>
<dbReference type="InterPro" id="IPR050572">
    <property type="entry name" value="Fe-S_Ferredoxin"/>
</dbReference>
<gene>
    <name evidence="6" type="ORF">LH29_22640</name>
</gene>
<sequence>MAKVKGAVVVDKEGCKGCSLCVEACPHDVLALHKEVNSKGYHYSYMENPDACIGCANCGVVCPDTCITIYRAKAS</sequence>
<evidence type="ECO:0000259" key="5">
    <source>
        <dbReference type="PROSITE" id="PS51379"/>
    </source>
</evidence>
<keyword evidence="7" id="KW-1185">Reference proteome</keyword>
<keyword evidence="2" id="KW-0479">Metal-binding</keyword>
<dbReference type="OrthoDB" id="9804603at2"/>
<name>A0A0D8J5M7_9BACT</name>
<keyword evidence="3" id="KW-0408">Iron</keyword>
<dbReference type="EMBL" id="JRHC01000007">
    <property type="protein sequence ID" value="KJF42074.1"/>
    <property type="molecule type" value="Genomic_DNA"/>
</dbReference>
<keyword evidence="1" id="KW-0004">4Fe-4S</keyword>
<dbReference type="RefSeq" id="WP_045033398.1">
    <property type="nucleotide sequence ID" value="NZ_CAJXKZ010000001.1"/>
</dbReference>
<accession>A0A0D8J5M7</accession>
<evidence type="ECO:0000256" key="3">
    <source>
        <dbReference type="ARBA" id="ARBA00023004"/>
    </source>
</evidence>
<dbReference type="PROSITE" id="PS00198">
    <property type="entry name" value="4FE4S_FER_1"/>
    <property type="match status" value="2"/>
</dbReference>
<feature type="domain" description="4Fe-4S ferredoxin-type" evidence="5">
    <location>
        <begin position="43"/>
        <end position="72"/>
    </location>
</feature>